<evidence type="ECO:0000313" key="2">
    <source>
        <dbReference type="EMBL" id="KAF7266975.1"/>
    </source>
</evidence>
<feature type="compositionally biased region" description="Basic residues" evidence="1">
    <location>
        <begin position="103"/>
        <end position="117"/>
    </location>
</feature>
<comment type="caution">
    <text evidence="2">The sequence shown here is derived from an EMBL/GenBank/DDBJ whole genome shotgun (WGS) entry which is preliminary data.</text>
</comment>
<keyword evidence="3" id="KW-1185">Reference proteome</keyword>
<feature type="region of interest" description="Disordered" evidence="1">
    <location>
        <begin position="103"/>
        <end position="124"/>
    </location>
</feature>
<reference evidence="2" key="1">
    <citation type="submission" date="2020-08" db="EMBL/GenBank/DDBJ databases">
        <title>Genome sequencing and assembly of the red palm weevil Rhynchophorus ferrugineus.</title>
        <authorList>
            <person name="Dias G.B."/>
            <person name="Bergman C.M."/>
            <person name="Manee M."/>
        </authorList>
    </citation>
    <scope>NUCLEOTIDE SEQUENCE</scope>
    <source>
        <strain evidence="2">AA-2017</strain>
        <tissue evidence="2">Whole larva</tissue>
    </source>
</reference>
<gene>
    <name evidence="2" type="ORF">GWI33_019756</name>
</gene>
<accession>A0A834HQT5</accession>
<dbReference type="OrthoDB" id="6772379at2759"/>
<sequence>MNFLKLSKSERNSVIVKLPLTEVVKNVLKNFHSSGTNVITQYSTTLSNDMLEIEDHLDYEPENEESVTLDNTQNNLLIKRNNIVRKPQEALLNHGKLTITKKSRGRVKNHNRSMKLGKKSDKISQDGYSNFGNNKLNASGGKTIDCSDYVEEPEISQLCHESIDPKCDKIDLKKCDKPSNTSKCDDSIEPYDLTDNLKVNSLNKVSDEYTESSNSKVTSILNKTTQKLYISDEKKVSKNFKISVSGDNRSLVGPKKQKARRSWSTKVKDVLKDDIRITSMDILRLVVNKEIFSNSITCSKSSKEPQNIPEEKMFKFPLKRPPSRKKFTGNNPLPVLLKSREIELKSIERIITGNKIHPLDDAISLIGSTTIVEKDLDNTLTSSYEFETNKLNTNEEVNKVEQWLNTQNMGTKSFSQNSGVPRIFRGLCYKHFFYNSCLNTNKCYNSHDLNGPEAHNFVMSKPIFYKTVYKCFTKAFAKRDMKHELINVVQIFFNNNYGNVALTEGVTNVLDSLTETDLGTFEDSVEFLLLGISIKQYPMLGSIIFEIICNKGDVNRYWPIIRRLVLMGERMLPMLGAKFLINLMKPPVNFQLCREANKLLQKYNFINTDKVAPDVMSTFQQLCVEDEPSIPKTNNLYTVSKSPEGLRIQLYNEQTSPQIPVAAVHSPSTSKSLDEKTRSNSTNTDSSNSKGYDTDFEDEQDLTELKFEPPASSQNDQNSFIWSQANPDLNPSRSFIDAKKMMGINLNETRGSTTDGIFNFNDLDLRMCGPFDSASVDQTSSCASSSNYQVVKDYNKEGLLYDPTTDYTPVPKKSKIMVTLNDFGRSNEDHDSNLISGRYSGSETSDTYVEDENHYKNIYFVGGRKVIEIEPFHTRNNDKPPELPLFGKFNEFNRWYKLNVNLHNLYLEDIDNIDLDKEDIIALNNCIKFSDGQSFLNLLHKYKGPMTIQNFISMTLAHLIGTNQMMAKIFFNLLASIEQSDPHYYGQVESRVILEVISMNFLFELDKRNLYSAITHLLLMFSNWDTLVSSRLFINKTVTLIGRYLFIAKFMLHTKPELTYEILICENFHLLEHCGRWPCSLNPLVNGGTQADLKLRNTILTIFFTKSYLLNIIVVIQLYKTALKTGIYHFDVRPFINKMMVVLINKQQWILLKQILHEMDLFWRHLAKNTMRAFLIVTFKYINVNDAYKLFNKCVERGIYQNLDNTEAIVHTVHVKTNMLDEEIKLILQQYFMKLQQLKNLPPRSETLKFIIGLPNQMEDNQDISILNLNRSVQVINEVLRYYLVEICSLKSKSSVPTLVEVEKDDLIDFLEKPHSII</sequence>
<feature type="compositionally biased region" description="Low complexity" evidence="1">
    <location>
        <begin position="679"/>
        <end position="689"/>
    </location>
</feature>
<protein>
    <submittedName>
        <fullName evidence="2">Uncharacterized protein</fullName>
    </submittedName>
</protein>
<dbReference type="Proteomes" id="UP000625711">
    <property type="component" value="Unassembled WGS sequence"/>
</dbReference>
<evidence type="ECO:0000313" key="3">
    <source>
        <dbReference type="Proteomes" id="UP000625711"/>
    </source>
</evidence>
<organism evidence="2 3">
    <name type="scientific">Rhynchophorus ferrugineus</name>
    <name type="common">Red palm weevil</name>
    <name type="synonym">Curculio ferrugineus</name>
    <dbReference type="NCBI Taxonomy" id="354439"/>
    <lineage>
        <taxon>Eukaryota</taxon>
        <taxon>Metazoa</taxon>
        <taxon>Ecdysozoa</taxon>
        <taxon>Arthropoda</taxon>
        <taxon>Hexapoda</taxon>
        <taxon>Insecta</taxon>
        <taxon>Pterygota</taxon>
        <taxon>Neoptera</taxon>
        <taxon>Endopterygota</taxon>
        <taxon>Coleoptera</taxon>
        <taxon>Polyphaga</taxon>
        <taxon>Cucujiformia</taxon>
        <taxon>Curculionidae</taxon>
        <taxon>Dryophthorinae</taxon>
        <taxon>Rhynchophorus</taxon>
    </lineage>
</organism>
<name>A0A834HQT5_RHYFE</name>
<dbReference type="EMBL" id="JAACXV010014478">
    <property type="protein sequence ID" value="KAF7266975.1"/>
    <property type="molecule type" value="Genomic_DNA"/>
</dbReference>
<feature type="region of interest" description="Disordered" evidence="1">
    <location>
        <begin position="657"/>
        <end position="695"/>
    </location>
</feature>
<evidence type="ECO:0000256" key="1">
    <source>
        <dbReference type="SAM" id="MobiDB-lite"/>
    </source>
</evidence>
<proteinExistence type="predicted"/>